<dbReference type="GO" id="GO:0000981">
    <property type="term" value="F:DNA-binding transcription factor activity, RNA polymerase II-specific"/>
    <property type="evidence" value="ECO:0007669"/>
    <property type="project" value="TreeGrafter"/>
</dbReference>
<evidence type="ECO:0000313" key="9">
    <source>
        <dbReference type="Proteomes" id="UP000281553"/>
    </source>
</evidence>
<dbReference type="InterPro" id="IPR036638">
    <property type="entry name" value="HLH_DNA-bd_sf"/>
</dbReference>
<dbReference type="PROSITE" id="PS50888">
    <property type="entry name" value="BHLH"/>
    <property type="match status" value="1"/>
</dbReference>
<evidence type="ECO:0000256" key="1">
    <source>
        <dbReference type="ARBA" id="ARBA00022473"/>
    </source>
</evidence>
<dbReference type="SUPFAM" id="SSF47459">
    <property type="entry name" value="HLH, helix-loop-helix DNA-binding domain"/>
    <property type="match status" value="1"/>
</dbReference>
<evidence type="ECO:0000256" key="4">
    <source>
        <dbReference type="ARBA" id="ARBA00023125"/>
    </source>
</evidence>
<dbReference type="SMART" id="SM00353">
    <property type="entry name" value="HLH"/>
    <property type="match status" value="1"/>
</dbReference>
<evidence type="ECO:0000256" key="6">
    <source>
        <dbReference type="ARBA" id="ARBA00023242"/>
    </source>
</evidence>
<evidence type="ECO:0000256" key="5">
    <source>
        <dbReference type="ARBA" id="ARBA00023163"/>
    </source>
</evidence>
<evidence type="ECO:0000256" key="2">
    <source>
        <dbReference type="ARBA" id="ARBA00022782"/>
    </source>
</evidence>
<feature type="domain" description="BHLH" evidence="7">
    <location>
        <begin position="1"/>
        <end position="48"/>
    </location>
</feature>
<dbReference type="Proteomes" id="UP000281553">
    <property type="component" value="Unassembled WGS sequence"/>
</dbReference>
<evidence type="ECO:0000256" key="3">
    <source>
        <dbReference type="ARBA" id="ARBA00023015"/>
    </source>
</evidence>
<organism evidence="8 9">
    <name type="scientific">Dibothriocephalus latus</name>
    <name type="common">Fish tapeworm</name>
    <name type="synonym">Diphyllobothrium latum</name>
    <dbReference type="NCBI Taxonomy" id="60516"/>
    <lineage>
        <taxon>Eukaryota</taxon>
        <taxon>Metazoa</taxon>
        <taxon>Spiralia</taxon>
        <taxon>Lophotrochozoa</taxon>
        <taxon>Platyhelminthes</taxon>
        <taxon>Cestoda</taxon>
        <taxon>Eucestoda</taxon>
        <taxon>Diphyllobothriidea</taxon>
        <taxon>Diphyllobothriidae</taxon>
        <taxon>Dibothriocephalus</taxon>
    </lineage>
</organism>
<dbReference type="Gene3D" id="4.10.280.10">
    <property type="entry name" value="Helix-loop-helix DNA-binding domain"/>
    <property type="match status" value="1"/>
</dbReference>
<gene>
    <name evidence="8" type="ORF">DILT_LOCUS11931</name>
</gene>
<keyword evidence="6" id="KW-0539">Nucleus</keyword>
<dbReference type="GO" id="GO:0030154">
    <property type="term" value="P:cell differentiation"/>
    <property type="evidence" value="ECO:0007669"/>
    <property type="project" value="UniProtKB-KW"/>
</dbReference>
<evidence type="ECO:0000313" key="8">
    <source>
        <dbReference type="EMBL" id="VDN16100.1"/>
    </source>
</evidence>
<dbReference type="GO" id="GO:0000977">
    <property type="term" value="F:RNA polymerase II transcription regulatory region sequence-specific DNA binding"/>
    <property type="evidence" value="ECO:0007669"/>
    <property type="project" value="TreeGrafter"/>
</dbReference>
<keyword evidence="3" id="KW-0805">Transcription regulation</keyword>
<dbReference type="Pfam" id="PF00010">
    <property type="entry name" value="HLH"/>
    <property type="match status" value="1"/>
</dbReference>
<reference evidence="8 9" key="1">
    <citation type="submission" date="2018-11" db="EMBL/GenBank/DDBJ databases">
        <authorList>
            <consortium name="Pathogen Informatics"/>
        </authorList>
    </citation>
    <scope>NUCLEOTIDE SEQUENCE [LARGE SCALE GENOMIC DNA]</scope>
</reference>
<dbReference type="GO" id="GO:0046983">
    <property type="term" value="F:protein dimerization activity"/>
    <property type="evidence" value="ECO:0007669"/>
    <property type="project" value="InterPro"/>
</dbReference>
<dbReference type="InterPro" id="IPR050283">
    <property type="entry name" value="E-box_TF_Regulators"/>
</dbReference>
<dbReference type="OrthoDB" id="8583783at2759"/>
<evidence type="ECO:0000259" key="7">
    <source>
        <dbReference type="PROSITE" id="PS50888"/>
    </source>
</evidence>
<protein>
    <recommendedName>
        <fullName evidence="7">BHLH domain-containing protein</fullName>
    </recommendedName>
</protein>
<proteinExistence type="predicted"/>
<keyword evidence="5" id="KW-0804">Transcription</keyword>
<keyword evidence="9" id="KW-1185">Reference proteome</keyword>
<dbReference type="EMBL" id="UYRU01064652">
    <property type="protein sequence ID" value="VDN16100.1"/>
    <property type="molecule type" value="Genomic_DNA"/>
</dbReference>
<sequence>MANIRERQRTQSLNRAFADLRHIIPTLPSDKLSKIQTLKLATRYIDFLSNVLQESPKAPTTVNPTVCSYSSVEILTSWSPTGYDVKRTQLGSGRDFLPNSQGLKPLCDDVDTCMVGAVLNAYEMEPKTTDAYFGPASDQQAQPRLGTEASANRSDLSYAFSVWRMEDACGFSGSVYQ</sequence>
<accession>A0A3P7LSD6</accession>
<dbReference type="PANTHER" id="PTHR23349:SF50">
    <property type="entry name" value="PROTEIN TWIST"/>
    <property type="match status" value="1"/>
</dbReference>
<dbReference type="AlphaFoldDB" id="A0A3P7LSD6"/>
<dbReference type="InterPro" id="IPR011598">
    <property type="entry name" value="bHLH_dom"/>
</dbReference>
<keyword evidence="4" id="KW-0238">DNA-binding</keyword>
<dbReference type="PANTHER" id="PTHR23349">
    <property type="entry name" value="BASIC HELIX-LOOP-HELIX TRANSCRIPTION FACTOR, TWIST"/>
    <property type="match status" value="1"/>
</dbReference>
<name>A0A3P7LSD6_DIBLA</name>
<keyword evidence="1" id="KW-0217">Developmental protein</keyword>
<keyword evidence="2" id="KW-0221">Differentiation</keyword>